<name>A0A284VMT5_9EURY</name>
<gene>
    <name evidence="1" type="ORF">MNV_1950003</name>
</gene>
<dbReference type="RefSeq" id="WP_096205008.1">
    <property type="nucleotide sequence ID" value="NZ_FZMP01000107.1"/>
</dbReference>
<accession>A0A284VMT5</accession>
<dbReference type="AlphaFoldDB" id="A0A284VMT5"/>
<sequence length="245" mass="27599">MASAQTESATPTAKEVNITGPHVVFFNVSGLTPIENGHRLIIQGNKTSTVCKYPQTVLTITPSEGNISKIERELAVDPDTCQLLVEQGTLKKPPNIPNSSEIKTISPNSAQTYFPGTTKQAQMTTNWYDPASLKVSYVYDQLNFNYDGTYVYANWAGYSHWGYPTTHWYEVSFSHDSYLTTNTGSIYSRTIYDRWENDWFLGVTTNIYYQPNSVRAYPDGSVLGTSVTWDDGPIAWMLHYEKILT</sequence>
<evidence type="ECO:0000313" key="2">
    <source>
        <dbReference type="Proteomes" id="UP000218615"/>
    </source>
</evidence>
<dbReference type="EMBL" id="FZMP01000107">
    <property type="protein sequence ID" value="SNQ60601.1"/>
    <property type="molecule type" value="Genomic_DNA"/>
</dbReference>
<proteinExistence type="predicted"/>
<dbReference type="Proteomes" id="UP000218615">
    <property type="component" value="Unassembled WGS sequence"/>
</dbReference>
<protein>
    <submittedName>
        <fullName evidence="1">Uncharacterized protein</fullName>
    </submittedName>
</protein>
<evidence type="ECO:0000313" key="1">
    <source>
        <dbReference type="EMBL" id="SNQ60601.1"/>
    </source>
</evidence>
<reference evidence="2" key="1">
    <citation type="submission" date="2017-06" db="EMBL/GenBank/DDBJ databases">
        <authorList>
            <person name="Cremers G."/>
        </authorList>
    </citation>
    <scope>NUCLEOTIDE SEQUENCE [LARGE SCALE GENOMIC DNA]</scope>
</reference>
<organism evidence="1 2">
    <name type="scientific">Candidatus Methanoperedens nitratireducens</name>
    <dbReference type="NCBI Taxonomy" id="1392998"/>
    <lineage>
        <taxon>Archaea</taxon>
        <taxon>Methanobacteriati</taxon>
        <taxon>Methanobacteriota</taxon>
        <taxon>Stenosarchaea group</taxon>
        <taxon>Methanomicrobia</taxon>
        <taxon>Methanosarcinales</taxon>
        <taxon>ANME-2 cluster</taxon>
        <taxon>Candidatus Methanoperedentaceae</taxon>
        <taxon>Candidatus Methanoperedens</taxon>
    </lineage>
</organism>
<keyword evidence="2" id="KW-1185">Reference proteome</keyword>